<dbReference type="OrthoDB" id="5391399at2759"/>
<keyword evidence="1" id="KW-0732">Signal</keyword>
<reference evidence="2 3" key="1">
    <citation type="journal article" date="2018" name="Nat. Ecol. Evol.">
        <title>Pezizomycetes genomes reveal the molecular basis of ectomycorrhizal truffle lifestyle.</title>
        <authorList>
            <person name="Murat C."/>
            <person name="Payen T."/>
            <person name="Noel B."/>
            <person name="Kuo A."/>
            <person name="Morin E."/>
            <person name="Chen J."/>
            <person name="Kohler A."/>
            <person name="Krizsan K."/>
            <person name="Balestrini R."/>
            <person name="Da Silva C."/>
            <person name="Montanini B."/>
            <person name="Hainaut M."/>
            <person name="Levati E."/>
            <person name="Barry K.W."/>
            <person name="Belfiori B."/>
            <person name="Cichocki N."/>
            <person name="Clum A."/>
            <person name="Dockter R.B."/>
            <person name="Fauchery L."/>
            <person name="Guy J."/>
            <person name="Iotti M."/>
            <person name="Le Tacon F."/>
            <person name="Lindquist E.A."/>
            <person name="Lipzen A."/>
            <person name="Malagnac F."/>
            <person name="Mello A."/>
            <person name="Molinier V."/>
            <person name="Miyauchi S."/>
            <person name="Poulain J."/>
            <person name="Riccioni C."/>
            <person name="Rubini A."/>
            <person name="Sitrit Y."/>
            <person name="Splivallo R."/>
            <person name="Traeger S."/>
            <person name="Wang M."/>
            <person name="Zifcakova L."/>
            <person name="Wipf D."/>
            <person name="Zambonelli A."/>
            <person name="Paolocci F."/>
            <person name="Nowrousian M."/>
            <person name="Ottonello S."/>
            <person name="Baldrian P."/>
            <person name="Spatafora J.W."/>
            <person name="Henrissat B."/>
            <person name="Nagy L.G."/>
            <person name="Aury J.M."/>
            <person name="Wincker P."/>
            <person name="Grigoriev I.V."/>
            <person name="Bonfante P."/>
            <person name="Martin F.M."/>
        </authorList>
    </citation>
    <scope>NUCLEOTIDE SEQUENCE [LARGE SCALE GENOMIC DNA]</scope>
    <source>
        <strain evidence="2 3">CCBAS932</strain>
    </source>
</reference>
<proteinExistence type="predicted"/>
<dbReference type="Proteomes" id="UP000277580">
    <property type="component" value="Unassembled WGS sequence"/>
</dbReference>
<protein>
    <recommendedName>
        <fullName evidence="4">Extracellular membrane protein CFEM domain-containing protein</fullName>
    </recommendedName>
</protein>
<evidence type="ECO:0008006" key="4">
    <source>
        <dbReference type="Google" id="ProtNLM"/>
    </source>
</evidence>
<feature type="chain" id="PRO_5017957030" description="Extracellular membrane protein CFEM domain-containing protein" evidence="1">
    <location>
        <begin position="19"/>
        <end position="93"/>
    </location>
</feature>
<organism evidence="2 3">
    <name type="scientific">Morchella conica CCBAS932</name>
    <dbReference type="NCBI Taxonomy" id="1392247"/>
    <lineage>
        <taxon>Eukaryota</taxon>
        <taxon>Fungi</taxon>
        <taxon>Dikarya</taxon>
        <taxon>Ascomycota</taxon>
        <taxon>Pezizomycotina</taxon>
        <taxon>Pezizomycetes</taxon>
        <taxon>Pezizales</taxon>
        <taxon>Morchellaceae</taxon>
        <taxon>Morchella</taxon>
    </lineage>
</organism>
<evidence type="ECO:0000313" key="2">
    <source>
        <dbReference type="EMBL" id="RPB14203.1"/>
    </source>
</evidence>
<dbReference type="InParanoid" id="A0A3N4KUE8"/>
<evidence type="ECO:0000256" key="1">
    <source>
        <dbReference type="SAM" id="SignalP"/>
    </source>
</evidence>
<dbReference type="EMBL" id="ML119119">
    <property type="protein sequence ID" value="RPB14203.1"/>
    <property type="molecule type" value="Genomic_DNA"/>
</dbReference>
<gene>
    <name evidence="2" type="ORF">P167DRAFT_604404</name>
</gene>
<keyword evidence="3" id="KW-1185">Reference proteome</keyword>
<sequence>MQFPTFAILALVVALVQAAPQGYTGTSDHEAIKCMKMDKQFDSHMRSTEAELPAGIDKCHEFMKYANTKYCDDSDSGCLEAAWAAWISGGGQS</sequence>
<evidence type="ECO:0000313" key="3">
    <source>
        <dbReference type="Proteomes" id="UP000277580"/>
    </source>
</evidence>
<feature type="signal peptide" evidence="1">
    <location>
        <begin position="1"/>
        <end position="18"/>
    </location>
</feature>
<accession>A0A3N4KUE8</accession>
<dbReference type="AlphaFoldDB" id="A0A3N4KUE8"/>
<name>A0A3N4KUE8_9PEZI</name>